<dbReference type="Proteomes" id="UP001279410">
    <property type="component" value="Unassembled WGS sequence"/>
</dbReference>
<name>A0AAD3R7L0_LATJO</name>
<keyword evidence="3" id="KW-1185">Reference proteome</keyword>
<proteinExistence type="predicted"/>
<dbReference type="AlphaFoldDB" id="A0AAD3R7L0"/>
<feature type="region of interest" description="Disordered" evidence="1">
    <location>
        <begin position="41"/>
        <end position="91"/>
    </location>
</feature>
<evidence type="ECO:0000313" key="2">
    <source>
        <dbReference type="EMBL" id="GLD58593.1"/>
    </source>
</evidence>
<feature type="compositionally biased region" description="Basic and acidic residues" evidence="1">
    <location>
        <begin position="81"/>
        <end position="91"/>
    </location>
</feature>
<evidence type="ECO:0000313" key="3">
    <source>
        <dbReference type="Proteomes" id="UP001279410"/>
    </source>
</evidence>
<accession>A0AAD3R7L0</accession>
<sequence>MRLVGTQARGCPPLFTARRLVSALIIIKPSLLQIKARGLRAHSPSFTPGRGGINRSLQEPAVENAGPEVCVDSQGRQSATRQDEELQPPRR</sequence>
<evidence type="ECO:0000256" key="1">
    <source>
        <dbReference type="SAM" id="MobiDB-lite"/>
    </source>
</evidence>
<reference evidence="2" key="1">
    <citation type="submission" date="2022-08" db="EMBL/GenBank/DDBJ databases">
        <title>Genome sequencing of akame (Lates japonicus).</title>
        <authorList>
            <person name="Hashiguchi Y."/>
            <person name="Takahashi H."/>
        </authorList>
    </citation>
    <scope>NUCLEOTIDE SEQUENCE</scope>
    <source>
        <strain evidence="2">Kochi</strain>
    </source>
</reference>
<comment type="caution">
    <text evidence="2">The sequence shown here is derived from an EMBL/GenBank/DDBJ whole genome shotgun (WGS) entry which is preliminary data.</text>
</comment>
<organism evidence="2 3">
    <name type="scientific">Lates japonicus</name>
    <name type="common">Japanese lates</name>
    <dbReference type="NCBI Taxonomy" id="270547"/>
    <lineage>
        <taxon>Eukaryota</taxon>
        <taxon>Metazoa</taxon>
        <taxon>Chordata</taxon>
        <taxon>Craniata</taxon>
        <taxon>Vertebrata</taxon>
        <taxon>Euteleostomi</taxon>
        <taxon>Actinopterygii</taxon>
        <taxon>Neopterygii</taxon>
        <taxon>Teleostei</taxon>
        <taxon>Neoteleostei</taxon>
        <taxon>Acanthomorphata</taxon>
        <taxon>Carangaria</taxon>
        <taxon>Carangaria incertae sedis</taxon>
        <taxon>Centropomidae</taxon>
        <taxon>Lates</taxon>
    </lineage>
</organism>
<dbReference type="EMBL" id="BRZM01000034">
    <property type="protein sequence ID" value="GLD58593.1"/>
    <property type="molecule type" value="Genomic_DNA"/>
</dbReference>
<protein>
    <submittedName>
        <fullName evidence="2">Uncharacterized protein</fullName>
    </submittedName>
</protein>
<gene>
    <name evidence="2" type="ORF">AKAME5_001069200</name>
</gene>